<dbReference type="GO" id="GO:0051082">
    <property type="term" value="F:unfolded protein binding"/>
    <property type="evidence" value="ECO:0007669"/>
    <property type="project" value="InterPro"/>
</dbReference>
<evidence type="ECO:0000256" key="4">
    <source>
        <dbReference type="SAM" id="MobiDB-lite"/>
    </source>
</evidence>
<evidence type="ECO:0008006" key="8">
    <source>
        <dbReference type="Google" id="ProtNLM"/>
    </source>
</evidence>
<evidence type="ECO:0000256" key="1">
    <source>
        <dbReference type="ARBA" id="ARBA00009091"/>
    </source>
</evidence>
<evidence type="ECO:0000256" key="5">
    <source>
        <dbReference type="SAM" id="SignalP"/>
    </source>
</evidence>
<comment type="similarity">
    <text evidence="1">Belongs to the Skp family.</text>
</comment>
<dbReference type="InterPro" id="IPR024930">
    <property type="entry name" value="Skp_dom_sf"/>
</dbReference>
<feature type="region of interest" description="Disordered" evidence="4">
    <location>
        <begin position="178"/>
        <end position="200"/>
    </location>
</feature>
<dbReference type="Pfam" id="PF03938">
    <property type="entry name" value="OmpH"/>
    <property type="match status" value="1"/>
</dbReference>
<sequence length="200" mass="21384">MKKTLIALALASVAVPAAAQQLPAAVIVLVDQNEMIETSAAAKAAAVELKPKADALQARLNTLRTSLTAEEKTLRETQPQQGAAPATIQAWQAKVQDFQNRQQQAEQEVQRRNQEIEASRQWIVKQIIDAAQPIIGQIMRERGATIALDERVTIQHTPAVDITADVLARLDKALPKVSITPPAAPAAPAAPAPAAAPPRK</sequence>
<comment type="caution">
    <text evidence="6">The sequence shown here is derived from an EMBL/GenBank/DDBJ whole genome shotgun (WGS) entry which is preliminary data.</text>
</comment>
<evidence type="ECO:0000313" key="6">
    <source>
        <dbReference type="EMBL" id="OYQ24313.1"/>
    </source>
</evidence>
<proteinExistence type="inferred from homology"/>
<feature type="signal peptide" evidence="5">
    <location>
        <begin position="1"/>
        <end position="19"/>
    </location>
</feature>
<accession>A0A255Y583</accession>
<feature type="compositionally biased region" description="Pro residues" evidence="4">
    <location>
        <begin position="182"/>
        <end position="200"/>
    </location>
</feature>
<dbReference type="OrthoDB" id="7507070at2"/>
<keyword evidence="2 5" id="KW-0732">Signal</keyword>
<dbReference type="RefSeq" id="WP_094475120.1">
    <property type="nucleotide sequence ID" value="NZ_NOXT01000125.1"/>
</dbReference>
<reference evidence="6 7" key="1">
    <citation type="submission" date="2017-07" db="EMBL/GenBank/DDBJ databases">
        <title>Sandarakinorhabdus cyanobacteriorum sp. nov., a novel bacterium isolated from cyanobacterial aggregates in a eutrophic lake.</title>
        <authorList>
            <person name="Cai H."/>
        </authorList>
    </citation>
    <scope>NUCLEOTIDE SEQUENCE [LARGE SCALE GENOMIC DNA]</scope>
    <source>
        <strain evidence="6 7">TH057</strain>
    </source>
</reference>
<organism evidence="6 7">
    <name type="scientific">Sandarakinorhabdus cyanobacteriorum</name>
    <dbReference type="NCBI Taxonomy" id="1981098"/>
    <lineage>
        <taxon>Bacteria</taxon>
        <taxon>Pseudomonadati</taxon>
        <taxon>Pseudomonadota</taxon>
        <taxon>Alphaproteobacteria</taxon>
        <taxon>Sphingomonadales</taxon>
        <taxon>Sphingosinicellaceae</taxon>
        <taxon>Sandarakinorhabdus</taxon>
    </lineage>
</organism>
<dbReference type="EMBL" id="NOXT01000125">
    <property type="protein sequence ID" value="OYQ24313.1"/>
    <property type="molecule type" value="Genomic_DNA"/>
</dbReference>
<dbReference type="GO" id="GO:0005829">
    <property type="term" value="C:cytosol"/>
    <property type="evidence" value="ECO:0007669"/>
    <property type="project" value="TreeGrafter"/>
</dbReference>
<dbReference type="SUPFAM" id="SSF111384">
    <property type="entry name" value="OmpH-like"/>
    <property type="match status" value="1"/>
</dbReference>
<evidence type="ECO:0000256" key="3">
    <source>
        <dbReference type="SAM" id="Coils"/>
    </source>
</evidence>
<dbReference type="Proteomes" id="UP000216991">
    <property type="component" value="Unassembled WGS sequence"/>
</dbReference>
<dbReference type="AlphaFoldDB" id="A0A255Y583"/>
<feature type="coiled-coil region" evidence="3">
    <location>
        <begin position="53"/>
        <end position="115"/>
    </location>
</feature>
<feature type="chain" id="PRO_5013146611" description="Outer membrane chaperone Skp" evidence="5">
    <location>
        <begin position="20"/>
        <end position="200"/>
    </location>
</feature>
<keyword evidence="3" id="KW-0175">Coiled coil</keyword>
<dbReference type="Gene3D" id="3.30.910.20">
    <property type="entry name" value="Skp domain"/>
    <property type="match status" value="1"/>
</dbReference>
<dbReference type="InterPro" id="IPR005632">
    <property type="entry name" value="Chaperone_Skp"/>
</dbReference>
<evidence type="ECO:0000256" key="2">
    <source>
        <dbReference type="ARBA" id="ARBA00022729"/>
    </source>
</evidence>
<dbReference type="GO" id="GO:0050821">
    <property type="term" value="P:protein stabilization"/>
    <property type="evidence" value="ECO:0007669"/>
    <property type="project" value="TreeGrafter"/>
</dbReference>
<protein>
    <recommendedName>
        <fullName evidence="8">Outer membrane chaperone Skp</fullName>
    </recommendedName>
</protein>
<dbReference type="PANTHER" id="PTHR35089">
    <property type="entry name" value="CHAPERONE PROTEIN SKP"/>
    <property type="match status" value="1"/>
</dbReference>
<dbReference type="SMART" id="SM00935">
    <property type="entry name" value="OmpH"/>
    <property type="match status" value="1"/>
</dbReference>
<gene>
    <name evidence="6" type="ORF">CHU93_15860</name>
</gene>
<name>A0A255Y583_9SPHN</name>
<evidence type="ECO:0000313" key="7">
    <source>
        <dbReference type="Proteomes" id="UP000216991"/>
    </source>
</evidence>
<keyword evidence="7" id="KW-1185">Reference proteome</keyword>
<dbReference type="PANTHER" id="PTHR35089:SF1">
    <property type="entry name" value="CHAPERONE PROTEIN SKP"/>
    <property type="match status" value="1"/>
</dbReference>